<sequence length="590" mass="66212">MLLDVSHLSVCYKGQVPSVKDLSFHLDNGEILAVVGESGSGKSTLLHAIIGLLPDNGRIINGSIRFADQDLTSFSLRQWREIRGRRIGYIFQDAGASLNPVRKIGSQFTEYIRSHDKIGRKKAQMMESEMLRKLSLHDGQRILNSYPSQLSGGMKQRVAIAMAMIFNPDLIIADEPTSALDTVSQAQIIEELHYLKKTFGTSVILVTHNINVAARVADKIGIMLDGTLLEHDATDEVICNPKTEYAKELLRNNIKLYEESLGGFNRAEDAIFTGENISKYYSTVNGRKALRVLHQVSIEIKRGEFIGIVGESGCGKSTLAKTLLGLEKPDNGRVLFHDIDIAFLSLSQQREFRRKVQLVFQSPMETFSPRMKIGTVLKEPLCNFGIKNRKELPEAVNEALQKMLLPESYQHKYPHELSGGELQRVSIARCLEIQPEVIIYDEPTSALDTVIQKQILKDILHIHKENKLTSIFISHDIALIRHISDRIIVMYRGCIVEILRGCDLLTKARHPYTKELLNAVCSLDREEDVISPVATGLNNESESSATGCVYYHRCCRRKNDCMLSEPTLKEDESGNLCACFFPTEVVNDIL</sequence>
<dbReference type="PROSITE" id="PS00211">
    <property type="entry name" value="ABC_TRANSPORTER_1"/>
    <property type="match status" value="2"/>
</dbReference>
<dbReference type="InterPro" id="IPR003439">
    <property type="entry name" value="ABC_transporter-like_ATP-bd"/>
</dbReference>
<dbReference type="CDD" id="cd03257">
    <property type="entry name" value="ABC_NikE_OppD_transporters"/>
    <property type="match status" value="2"/>
</dbReference>
<evidence type="ECO:0000256" key="3">
    <source>
        <dbReference type="ARBA" id="ARBA00022840"/>
    </source>
</evidence>
<dbReference type="PANTHER" id="PTHR43776:SF8">
    <property type="entry name" value="ABC TRANSPORTER, ATP-BINDING PROTEIN"/>
    <property type="match status" value="1"/>
</dbReference>
<dbReference type="PANTHER" id="PTHR43776">
    <property type="entry name" value="TRANSPORT ATP-BINDING PROTEIN"/>
    <property type="match status" value="1"/>
</dbReference>
<dbReference type="Proteomes" id="UP000298324">
    <property type="component" value="Unassembled WGS sequence"/>
</dbReference>
<dbReference type="NCBIfam" id="NF008453">
    <property type="entry name" value="PRK11308.1"/>
    <property type="match status" value="2"/>
</dbReference>
<accession>A0A4Y7RI02</accession>
<dbReference type="RefSeq" id="WP_190240016.1">
    <property type="nucleotide sequence ID" value="NZ_QFGA01000001.1"/>
</dbReference>
<protein>
    <submittedName>
        <fullName evidence="5">Glutathione import ATP-binding protein GsiA</fullName>
        <ecNumber evidence="5">3.6.3.-</ecNumber>
    </submittedName>
</protein>
<dbReference type="SUPFAM" id="SSF52540">
    <property type="entry name" value="P-loop containing nucleoside triphosphate hydrolases"/>
    <property type="match status" value="2"/>
</dbReference>
<dbReference type="SMART" id="SM00382">
    <property type="entry name" value="AAA"/>
    <property type="match status" value="2"/>
</dbReference>
<dbReference type="InterPro" id="IPR050319">
    <property type="entry name" value="ABC_transp_ATP-bind"/>
</dbReference>
<dbReference type="InterPro" id="IPR013563">
    <property type="entry name" value="Oligopep_ABC_C"/>
</dbReference>
<keyword evidence="2" id="KW-0547">Nucleotide-binding</keyword>
<dbReference type="AlphaFoldDB" id="A0A4Y7RI02"/>
<reference evidence="5 6" key="1">
    <citation type="journal article" date="2018" name="Environ. Microbiol.">
        <title>Novel energy conservation strategies and behaviour of Pelotomaculum schinkii driving syntrophic propionate catabolism.</title>
        <authorList>
            <person name="Hidalgo-Ahumada C.A.P."/>
            <person name="Nobu M.K."/>
            <person name="Narihiro T."/>
            <person name="Tamaki H."/>
            <person name="Liu W.T."/>
            <person name="Kamagata Y."/>
            <person name="Stams A.J.M."/>
            <person name="Imachi H."/>
            <person name="Sousa D.Z."/>
        </authorList>
    </citation>
    <scope>NUCLEOTIDE SEQUENCE [LARGE SCALE GENOMIC DNA]</scope>
    <source>
        <strain evidence="5 6">HH</strain>
    </source>
</reference>
<keyword evidence="6" id="KW-1185">Reference proteome</keyword>
<dbReference type="EMBL" id="QFGA01000001">
    <property type="protein sequence ID" value="TEB08390.1"/>
    <property type="molecule type" value="Genomic_DNA"/>
</dbReference>
<dbReference type="GO" id="GO:0005524">
    <property type="term" value="F:ATP binding"/>
    <property type="evidence" value="ECO:0007669"/>
    <property type="project" value="UniProtKB-KW"/>
</dbReference>
<feature type="domain" description="ABC transporter" evidence="4">
    <location>
        <begin position="272"/>
        <end position="517"/>
    </location>
</feature>
<dbReference type="Pfam" id="PF00005">
    <property type="entry name" value="ABC_tran"/>
    <property type="match status" value="2"/>
</dbReference>
<keyword evidence="5" id="KW-0378">Hydrolase</keyword>
<keyword evidence="1" id="KW-0813">Transport</keyword>
<name>A0A4Y7RI02_9FIRM</name>
<dbReference type="Pfam" id="PF08352">
    <property type="entry name" value="oligo_HPY"/>
    <property type="match status" value="1"/>
</dbReference>
<proteinExistence type="predicted"/>
<dbReference type="NCBIfam" id="NF007739">
    <property type="entry name" value="PRK10419.1"/>
    <property type="match status" value="2"/>
</dbReference>
<dbReference type="GO" id="GO:0016887">
    <property type="term" value="F:ATP hydrolysis activity"/>
    <property type="evidence" value="ECO:0007669"/>
    <property type="project" value="InterPro"/>
</dbReference>
<dbReference type="InterPro" id="IPR017871">
    <property type="entry name" value="ABC_transporter-like_CS"/>
</dbReference>
<evidence type="ECO:0000256" key="1">
    <source>
        <dbReference type="ARBA" id="ARBA00022448"/>
    </source>
</evidence>
<evidence type="ECO:0000313" key="5">
    <source>
        <dbReference type="EMBL" id="TEB08390.1"/>
    </source>
</evidence>
<dbReference type="InterPro" id="IPR003593">
    <property type="entry name" value="AAA+_ATPase"/>
</dbReference>
<keyword evidence="3 5" id="KW-0067">ATP-binding</keyword>
<dbReference type="GO" id="GO:0055085">
    <property type="term" value="P:transmembrane transport"/>
    <property type="evidence" value="ECO:0007669"/>
    <property type="project" value="UniProtKB-ARBA"/>
</dbReference>
<dbReference type="Gene3D" id="3.40.50.300">
    <property type="entry name" value="P-loop containing nucleotide triphosphate hydrolases"/>
    <property type="match status" value="2"/>
</dbReference>
<dbReference type="EC" id="3.6.3.-" evidence="5"/>
<organism evidence="5 6">
    <name type="scientific">Pelotomaculum schinkii</name>
    <dbReference type="NCBI Taxonomy" id="78350"/>
    <lineage>
        <taxon>Bacteria</taxon>
        <taxon>Bacillati</taxon>
        <taxon>Bacillota</taxon>
        <taxon>Clostridia</taxon>
        <taxon>Eubacteriales</taxon>
        <taxon>Desulfotomaculaceae</taxon>
        <taxon>Pelotomaculum</taxon>
    </lineage>
</organism>
<evidence type="ECO:0000259" key="4">
    <source>
        <dbReference type="PROSITE" id="PS50893"/>
    </source>
</evidence>
<dbReference type="GO" id="GO:0015833">
    <property type="term" value="P:peptide transport"/>
    <property type="evidence" value="ECO:0007669"/>
    <property type="project" value="InterPro"/>
</dbReference>
<gene>
    <name evidence="5" type="primary">gsiA_2</name>
    <name evidence="5" type="ORF">Psch_01953</name>
</gene>
<dbReference type="PROSITE" id="PS50893">
    <property type="entry name" value="ABC_TRANSPORTER_2"/>
    <property type="match status" value="2"/>
</dbReference>
<comment type="caution">
    <text evidence="5">The sequence shown here is derived from an EMBL/GenBank/DDBJ whole genome shotgun (WGS) entry which is preliminary data.</text>
</comment>
<dbReference type="InterPro" id="IPR027417">
    <property type="entry name" value="P-loop_NTPase"/>
</dbReference>
<evidence type="ECO:0000313" key="6">
    <source>
        <dbReference type="Proteomes" id="UP000298324"/>
    </source>
</evidence>
<dbReference type="NCBIfam" id="TIGR01727">
    <property type="entry name" value="oligo_HPY"/>
    <property type="match status" value="1"/>
</dbReference>
<feature type="domain" description="ABC transporter" evidence="4">
    <location>
        <begin position="3"/>
        <end position="250"/>
    </location>
</feature>
<evidence type="ECO:0000256" key="2">
    <source>
        <dbReference type="ARBA" id="ARBA00022741"/>
    </source>
</evidence>